<dbReference type="GO" id="GO:0016853">
    <property type="term" value="F:isomerase activity"/>
    <property type="evidence" value="ECO:0007669"/>
    <property type="project" value="UniProtKB-KW"/>
</dbReference>
<dbReference type="SUPFAM" id="SSF54427">
    <property type="entry name" value="NTF2-like"/>
    <property type="match status" value="1"/>
</dbReference>
<keyword evidence="2" id="KW-0413">Isomerase</keyword>
<gene>
    <name evidence="2" type="ORF">CW354_00545</name>
</gene>
<comment type="caution">
    <text evidence="2">The sequence shown here is derived from an EMBL/GenBank/DDBJ whole genome shotgun (WGS) entry which is preliminary data.</text>
</comment>
<name>A0A2S7KA52_9PROT</name>
<dbReference type="EMBL" id="PJCH01000001">
    <property type="protein sequence ID" value="PQA89400.1"/>
    <property type="molecule type" value="Genomic_DNA"/>
</dbReference>
<dbReference type="Proteomes" id="UP000239504">
    <property type="component" value="Unassembled WGS sequence"/>
</dbReference>
<reference evidence="2 3" key="1">
    <citation type="submission" date="2017-12" db="EMBL/GenBank/DDBJ databases">
        <authorList>
            <person name="Hurst M.R.H."/>
        </authorList>
    </citation>
    <scope>NUCLEOTIDE SEQUENCE [LARGE SCALE GENOMIC DNA]</scope>
    <source>
        <strain evidence="2 3">SY-3-19</strain>
    </source>
</reference>
<evidence type="ECO:0000259" key="1">
    <source>
        <dbReference type="Pfam" id="PF12680"/>
    </source>
</evidence>
<proteinExistence type="predicted"/>
<dbReference type="AlphaFoldDB" id="A0A2S7KA52"/>
<dbReference type="Pfam" id="PF12680">
    <property type="entry name" value="SnoaL_2"/>
    <property type="match status" value="1"/>
</dbReference>
<protein>
    <submittedName>
        <fullName evidence="2">Ketosteroid isomerase</fullName>
    </submittedName>
</protein>
<accession>A0A2S7KA52</accession>
<organism evidence="2 3">
    <name type="scientific">Hyphococcus luteus</name>
    <dbReference type="NCBI Taxonomy" id="2058213"/>
    <lineage>
        <taxon>Bacteria</taxon>
        <taxon>Pseudomonadati</taxon>
        <taxon>Pseudomonadota</taxon>
        <taxon>Alphaproteobacteria</taxon>
        <taxon>Parvularculales</taxon>
        <taxon>Parvularculaceae</taxon>
        <taxon>Hyphococcus</taxon>
    </lineage>
</organism>
<keyword evidence="3" id="KW-1185">Reference proteome</keyword>
<evidence type="ECO:0000313" key="2">
    <source>
        <dbReference type="EMBL" id="PQA89400.1"/>
    </source>
</evidence>
<dbReference type="Gene3D" id="3.10.450.50">
    <property type="match status" value="1"/>
</dbReference>
<dbReference type="RefSeq" id="WP_104828102.1">
    <property type="nucleotide sequence ID" value="NZ_PJCH01000001.1"/>
</dbReference>
<dbReference type="InterPro" id="IPR037401">
    <property type="entry name" value="SnoaL-like"/>
</dbReference>
<evidence type="ECO:0000313" key="3">
    <source>
        <dbReference type="Proteomes" id="UP000239504"/>
    </source>
</evidence>
<dbReference type="OrthoDB" id="981191at2"/>
<dbReference type="InterPro" id="IPR032710">
    <property type="entry name" value="NTF2-like_dom_sf"/>
</dbReference>
<feature type="domain" description="SnoaL-like" evidence="1">
    <location>
        <begin position="13"/>
        <end position="115"/>
    </location>
</feature>
<sequence length="155" mass="17622">MRDVSAAGLEATIREYFDGCNEADAEKMIRCFEPDANHYFPSGAPQGTFFGAKAIAEGWVNAVKTFGSIWTIDRVIVDEKKREAVIEWTHFKPKAGVYLRGDEWYIFSERGLIKEIRAYYACPAIQEPVQNHMIGDYDYKGLGYPMDPPEIARDV</sequence>